<gene>
    <name evidence="2" type="ORF">H4R34_001580</name>
</gene>
<protein>
    <submittedName>
        <fullName evidence="2">Uncharacterized protein</fullName>
    </submittedName>
</protein>
<evidence type="ECO:0000256" key="1">
    <source>
        <dbReference type="SAM" id="MobiDB-lite"/>
    </source>
</evidence>
<dbReference type="GO" id="GO:0031047">
    <property type="term" value="P:regulatory ncRNA-mediated gene silencing"/>
    <property type="evidence" value="ECO:0007669"/>
    <property type="project" value="InterPro"/>
</dbReference>
<dbReference type="InterPro" id="IPR018606">
    <property type="entry name" value="Arb1"/>
</dbReference>
<feature type="region of interest" description="Disordered" evidence="1">
    <location>
        <begin position="80"/>
        <end position="129"/>
    </location>
</feature>
<dbReference type="OrthoDB" id="435402at2759"/>
<feature type="region of interest" description="Disordered" evidence="1">
    <location>
        <begin position="145"/>
        <end position="166"/>
    </location>
</feature>
<sequence length="417" mass="46851">MRYALTNVYRLEFLPYFSYPFPSVISDEAVLACFDHLAQEYLAKLAADCPLSLERQLLHKYLLHGGLNLPPLTFYDATTKTLRNRRQRQRRKERQRQKKAQAAAQADNVEQPTPPLPTHSARSSVPSMPEDMAEELAALSLQAPPDRIGASSPEPTDPTDTDSTAYLSVPSARPAAFFEAHTVNFTLFARYYFSHHLLVLEPMFDMDKLTAFPVAVGNFLEHAQRINACPEYHEDIDQAIAVVRQAQRHLVSLRRAFYLMPGKPNMARSARFDGEFKYILEPVPWAIAELEPECTLSPTDYQTLIAAIPADATIVQSRQQLRVVATVDSTTGLATLYPWTVDPADWTLDTPVTPPSDSSDQYTIDMGPTLCQYLSPGFIIEACYHTLSDGTHYCDSVTAVWPPYYAVVNEFAQRLAK</sequence>
<organism evidence="2 3">
    <name type="scientific">Dimargaris verticillata</name>
    <dbReference type="NCBI Taxonomy" id="2761393"/>
    <lineage>
        <taxon>Eukaryota</taxon>
        <taxon>Fungi</taxon>
        <taxon>Fungi incertae sedis</taxon>
        <taxon>Zoopagomycota</taxon>
        <taxon>Kickxellomycotina</taxon>
        <taxon>Dimargaritomycetes</taxon>
        <taxon>Dimargaritales</taxon>
        <taxon>Dimargaritaceae</taxon>
        <taxon>Dimargaris</taxon>
    </lineage>
</organism>
<name>A0A9W8EED3_9FUNG</name>
<comment type="caution">
    <text evidence="2">The sequence shown here is derived from an EMBL/GenBank/DDBJ whole genome shotgun (WGS) entry which is preliminary data.</text>
</comment>
<evidence type="ECO:0000313" key="2">
    <source>
        <dbReference type="EMBL" id="KAJ1982851.1"/>
    </source>
</evidence>
<evidence type="ECO:0000313" key="3">
    <source>
        <dbReference type="Proteomes" id="UP001151582"/>
    </source>
</evidence>
<feature type="compositionally biased region" description="Basic residues" evidence="1">
    <location>
        <begin position="82"/>
        <end position="99"/>
    </location>
</feature>
<keyword evidence="3" id="KW-1185">Reference proteome</keyword>
<dbReference type="GO" id="GO:0033167">
    <property type="term" value="C:ARC complex"/>
    <property type="evidence" value="ECO:0007669"/>
    <property type="project" value="InterPro"/>
</dbReference>
<dbReference type="AlphaFoldDB" id="A0A9W8EED3"/>
<accession>A0A9W8EED3</accession>
<reference evidence="2" key="1">
    <citation type="submission" date="2022-07" db="EMBL/GenBank/DDBJ databases">
        <title>Phylogenomic reconstructions and comparative analyses of Kickxellomycotina fungi.</title>
        <authorList>
            <person name="Reynolds N.K."/>
            <person name="Stajich J.E."/>
            <person name="Barry K."/>
            <person name="Grigoriev I.V."/>
            <person name="Crous P."/>
            <person name="Smith M.E."/>
        </authorList>
    </citation>
    <scope>NUCLEOTIDE SEQUENCE</scope>
    <source>
        <strain evidence="2">RSA 567</strain>
    </source>
</reference>
<dbReference type="EMBL" id="JANBQB010000078">
    <property type="protein sequence ID" value="KAJ1982851.1"/>
    <property type="molecule type" value="Genomic_DNA"/>
</dbReference>
<dbReference type="Proteomes" id="UP001151582">
    <property type="component" value="Unassembled WGS sequence"/>
</dbReference>
<dbReference type="Pfam" id="PF09692">
    <property type="entry name" value="Arb1"/>
    <property type="match status" value="1"/>
</dbReference>
<proteinExistence type="predicted"/>